<dbReference type="Proteomes" id="UP000216533">
    <property type="component" value="Unassembled WGS sequence"/>
</dbReference>
<evidence type="ECO:0000256" key="9">
    <source>
        <dbReference type="ARBA" id="ARBA00023264"/>
    </source>
</evidence>
<keyword evidence="6" id="KW-0520">NAD</keyword>
<dbReference type="InterPro" id="IPR032837">
    <property type="entry name" value="G1PDH"/>
</dbReference>
<dbReference type="Pfam" id="PF13685">
    <property type="entry name" value="Fe-ADH_2"/>
    <property type="match status" value="1"/>
</dbReference>
<evidence type="ECO:0000256" key="6">
    <source>
        <dbReference type="ARBA" id="ARBA00023027"/>
    </source>
</evidence>
<evidence type="ECO:0000256" key="7">
    <source>
        <dbReference type="ARBA" id="ARBA00023098"/>
    </source>
</evidence>
<keyword evidence="3" id="KW-0479">Metal-binding</keyword>
<comment type="caution">
    <text evidence="10">The sequence shown here is derived from an EMBL/GenBank/DDBJ whole genome shotgun (WGS) entry which is preliminary data.</text>
</comment>
<dbReference type="SUPFAM" id="SSF56796">
    <property type="entry name" value="Dehydroquinate synthase-like"/>
    <property type="match status" value="1"/>
</dbReference>
<dbReference type="PANTHER" id="PTHR43616:SF5">
    <property type="entry name" value="GLYCEROL DEHYDROGENASE 1"/>
    <property type="match status" value="1"/>
</dbReference>
<evidence type="ECO:0000256" key="3">
    <source>
        <dbReference type="ARBA" id="ARBA00022723"/>
    </source>
</evidence>
<proteinExistence type="predicted"/>
<accession>A0A255DZ75</accession>
<dbReference type="AlphaFoldDB" id="A0A255DZ75"/>
<keyword evidence="4" id="KW-0521">NADP</keyword>
<dbReference type="GO" id="GO:0046872">
    <property type="term" value="F:metal ion binding"/>
    <property type="evidence" value="ECO:0007669"/>
    <property type="project" value="UniProtKB-KW"/>
</dbReference>
<dbReference type="InterPro" id="IPR016205">
    <property type="entry name" value="Glycerol_DH"/>
</dbReference>
<keyword evidence="8" id="KW-0594">Phospholipid biosynthesis</keyword>
<evidence type="ECO:0000313" key="11">
    <source>
        <dbReference type="Proteomes" id="UP000216533"/>
    </source>
</evidence>
<reference evidence="10 11" key="1">
    <citation type="submission" date="2017-07" db="EMBL/GenBank/DDBJ databases">
        <title>Draft whole genome sequences of clinical Proprionibacteriaceae strains.</title>
        <authorList>
            <person name="Bernier A.-M."/>
            <person name="Bernard K."/>
            <person name="Domingo M.-C."/>
        </authorList>
    </citation>
    <scope>NUCLEOTIDE SEQUENCE [LARGE SCALE GENOMIC DNA]</scope>
    <source>
        <strain evidence="10 11">NML 160184</strain>
    </source>
</reference>
<dbReference type="CDD" id="cd08175">
    <property type="entry name" value="G1PDH"/>
    <property type="match status" value="1"/>
</dbReference>
<dbReference type="Gene3D" id="1.20.1090.10">
    <property type="entry name" value="Dehydroquinate synthase-like - alpha domain"/>
    <property type="match status" value="1"/>
</dbReference>
<dbReference type="RefSeq" id="WP_094451611.1">
    <property type="nucleotide sequence ID" value="NZ_NMVI01000027.1"/>
</dbReference>
<gene>
    <name evidence="10" type="ORF">CGZ92_11930</name>
</gene>
<keyword evidence="2" id="KW-0444">Lipid biosynthesis</keyword>
<name>A0A255DZ75_9ACTN</name>
<sequence>MSDLINTALESSTDTKAIVTGRGVVGRTGEVFREVFGDQSAIIVADENTWAVAGDQVKASLEAAGVTLLDPYIFPGTPTLYAGYENVTTLREALQQVDAIAVSIASGTLNDIAKLASGELGRAYMNVCTAASMDGYAAYGASITRDGFKITRDCPAPAALVADLDIMAAAPPRLTATGLGDLIEKVPGGADWLVADELGIEAIDEDVWDLVQKPLRAALSNPDGLRAGDPEAVEGLAEELLLSGLAMQAHQSSRPASGAGHNFSHQWEMEGHGLDWEPPLSHGNKVGIGAVATSAVYDLLASLDVAGVDPEARAAAWLSPEEDEARVKALQPVPAIQEAALGQSLAKYIPTEEVPARIRLIQEHWPAILERVKPQVMPAAEIADILKRVGGPYHPAQVDVDLDKMKLTYYQSQTIRARYTIMDALFELGLLEQVVETLFAPGGYWAEAEVPTEGHLHS</sequence>
<dbReference type="Gene3D" id="3.40.50.1970">
    <property type="match status" value="1"/>
</dbReference>
<dbReference type="PANTHER" id="PTHR43616">
    <property type="entry name" value="GLYCEROL DEHYDROGENASE"/>
    <property type="match status" value="1"/>
</dbReference>
<evidence type="ECO:0000256" key="4">
    <source>
        <dbReference type="ARBA" id="ARBA00022857"/>
    </source>
</evidence>
<dbReference type="GO" id="GO:0008654">
    <property type="term" value="P:phospholipid biosynthetic process"/>
    <property type="evidence" value="ECO:0007669"/>
    <property type="project" value="UniProtKB-KW"/>
</dbReference>
<evidence type="ECO:0000256" key="5">
    <source>
        <dbReference type="ARBA" id="ARBA00023002"/>
    </source>
</evidence>
<evidence type="ECO:0000256" key="2">
    <source>
        <dbReference type="ARBA" id="ARBA00022516"/>
    </source>
</evidence>
<keyword evidence="7" id="KW-0443">Lipid metabolism</keyword>
<organism evidence="10 11">
    <name type="scientific">Parenemella sanctibonifatiensis</name>
    <dbReference type="NCBI Taxonomy" id="2016505"/>
    <lineage>
        <taxon>Bacteria</taxon>
        <taxon>Bacillati</taxon>
        <taxon>Actinomycetota</taxon>
        <taxon>Actinomycetes</taxon>
        <taxon>Propionibacteriales</taxon>
        <taxon>Propionibacteriaceae</taxon>
        <taxon>Parenemella</taxon>
    </lineage>
</organism>
<evidence type="ECO:0000256" key="8">
    <source>
        <dbReference type="ARBA" id="ARBA00023209"/>
    </source>
</evidence>
<dbReference type="EMBL" id="NMVI01000027">
    <property type="protein sequence ID" value="OYN84546.1"/>
    <property type="molecule type" value="Genomic_DNA"/>
</dbReference>
<dbReference type="GO" id="GO:0016614">
    <property type="term" value="F:oxidoreductase activity, acting on CH-OH group of donors"/>
    <property type="evidence" value="ECO:0007669"/>
    <property type="project" value="InterPro"/>
</dbReference>
<keyword evidence="9" id="KW-1208">Phospholipid metabolism</keyword>
<evidence type="ECO:0000313" key="10">
    <source>
        <dbReference type="EMBL" id="OYN84546.1"/>
    </source>
</evidence>
<protein>
    <submittedName>
        <fullName evidence="10">sn-glycerol-1-phosphate dehydrogenase</fullName>
    </submittedName>
</protein>
<keyword evidence="5" id="KW-0560">Oxidoreductase</keyword>
<evidence type="ECO:0000256" key="1">
    <source>
        <dbReference type="ARBA" id="ARBA00022490"/>
    </source>
</evidence>
<keyword evidence="1" id="KW-0963">Cytoplasm</keyword>